<feature type="transmembrane region" description="Helical" evidence="5">
    <location>
        <begin position="106"/>
        <end position="126"/>
    </location>
</feature>
<evidence type="ECO:0000256" key="1">
    <source>
        <dbReference type="ARBA" id="ARBA00004141"/>
    </source>
</evidence>
<dbReference type="Proteomes" id="UP000681594">
    <property type="component" value="Unassembled WGS sequence"/>
</dbReference>
<evidence type="ECO:0000256" key="5">
    <source>
        <dbReference type="SAM" id="Phobius"/>
    </source>
</evidence>
<protein>
    <submittedName>
        <fullName evidence="6">Hemolysin III family protein</fullName>
    </submittedName>
</protein>
<comment type="subcellular location">
    <subcellularLocation>
        <location evidence="1">Membrane</location>
        <topology evidence="1">Multi-pass membrane protein</topology>
    </subcellularLocation>
</comment>
<dbReference type="PANTHER" id="PTHR20855">
    <property type="entry name" value="ADIPOR/PROGESTIN RECEPTOR-RELATED"/>
    <property type="match status" value="1"/>
</dbReference>
<evidence type="ECO:0000256" key="3">
    <source>
        <dbReference type="ARBA" id="ARBA00022989"/>
    </source>
</evidence>
<evidence type="ECO:0000313" key="6">
    <source>
        <dbReference type="EMBL" id="MBP0444742.1"/>
    </source>
</evidence>
<feature type="transmembrane region" description="Helical" evidence="5">
    <location>
        <begin position="189"/>
        <end position="209"/>
    </location>
</feature>
<feature type="transmembrane region" description="Helical" evidence="5">
    <location>
        <begin position="79"/>
        <end position="100"/>
    </location>
</feature>
<sequence length="211" mass="21697">MSDVPTNTHAEYAADAAIHGIGLAAVLAGCVSLALVTPWALWPGAAIGLYALGLVATFTCSAAYNLAPAGRGKALLRRFDHAAIFLMIAGTYTPVSLLAIGGTWGAVLLAIVWGGALPGAAVKLLAPGRYERASIAAYLLLGWVGVAALAPLIQSMEAWQLGMLILGGALYSLGVFFHLSPGLPYNTAIWHGFVVTAAACHFAVVFPLARG</sequence>
<feature type="transmembrane region" description="Helical" evidence="5">
    <location>
        <begin position="159"/>
        <end position="177"/>
    </location>
</feature>
<dbReference type="Pfam" id="PF03006">
    <property type="entry name" value="HlyIII"/>
    <property type="match status" value="1"/>
</dbReference>
<keyword evidence="2 5" id="KW-0812">Transmembrane</keyword>
<evidence type="ECO:0000313" key="7">
    <source>
        <dbReference type="Proteomes" id="UP000681594"/>
    </source>
</evidence>
<keyword evidence="3 5" id="KW-1133">Transmembrane helix</keyword>
<dbReference type="InterPro" id="IPR004254">
    <property type="entry name" value="AdipoR/HlyIII-related"/>
</dbReference>
<dbReference type="RefSeq" id="WP_209378967.1">
    <property type="nucleotide sequence ID" value="NZ_JAGIZB010000006.1"/>
</dbReference>
<comment type="caution">
    <text evidence="6">The sequence shown here is derived from an EMBL/GenBank/DDBJ whole genome shotgun (WGS) entry which is preliminary data.</text>
</comment>
<accession>A0ABS4ACK0</accession>
<evidence type="ECO:0000256" key="2">
    <source>
        <dbReference type="ARBA" id="ARBA00022692"/>
    </source>
</evidence>
<organism evidence="6 7">
    <name type="scientific">Pararoseomonas baculiformis</name>
    <dbReference type="NCBI Taxonomy" id="2820812"/>
    <lineage>
        <taxon>Bacteria</taxon>
        <taxon>Pseudomonadati</taxon>
        <taxon>Pseudomonadota</taxon>
        <taxon>Alphaproteobacteria</taxon>
        <taxon>Acetobacterales</taxon>
        <taxon>Acetobacteraceae</taxon>
        <taxon>Pararoseomonas</taxon>
    </lineage>
</organism>
<reference evidence="6 7" key="1">
    <citation type="submission" date="2021-03" db="EMBL/GenBank/DDBJ databases">
        <authorList>
            <person name="So Y."/>
        </authorList>
    </citation>
    <scope>NUCLEOTIDE SEQUENCE [LARGE SCALE GENOMIC DNA]</scope>
    <source>
        <strain evidence="6 7">SSH11</strain>
    </source>
</reference>
<evidence type="ECO:0000256" key="4">
    <source>
        <dbReference type="ARBA" id="ARBA00023136"/>
    </source>
</evidence>
<keyword evidence="4 5" id="KW-0472">Membrane</keyword>
<keyword evidence="7" id="KW-1185">Reference proteome</keyword>
<name>A0ABS4ACK0_9PROT</name>
<feature type="transmembrane region" description="Helical" evidence="5">
    <location>
        <begin position="47"/>
        <end position="67"/>
    </location>
</feature>
<dbReference type="PANTHER" id="PTHR20855:SF3">
    <property type="entry name" value="LD03007P"/>
    <property type="match status" value="1"/>
</dbReference>
<dbReference type="EMBL" id="JAGIZB010000006">
    <property type="protein sequence ID" value="MBP0444742.1"/>
    <property type="molecule type" value="Genomic_DNA"/>
</dbReference>
<proteinExistence type="predicted"/>
<feature type="transmembrane region" description="Helical" evidence="5">
    <location>
        <begin position="21"/>
        <end position="41"/>
    </location>
</feature>
<feature type="transmembrane region" description="Helical" evidence="5">
    <location>
        <begin position="133"/>
        <end position="153"/>
    </location>
</feature>
<gene>
    <name evidence="6" type="ORF">J8J14_08090</name>
</gene>